<reference evidence="1 2" key="1">
    <citation type="journal article" date="2018" name="Front. Microbiol.">
        <title>Genetic and Phylogenetic Characteristics of Pasteurella multocida Isolates From Different Host Species.</title>
        <authorList>
            <person name="Peng Z."/>
            <person name="Liang W."/>
            <person name="Wang F."/>
            <person name="Xu Z."/>
            <person name="Xie Z."/>
            <person name="Lian Z."/>
            <person name="Hua L."/>
            <person name="Zhou R."/>
            <person name="Chen H."/>
            <person name="Wu B."/>
        </authorList>
    </citation>
    <scope>NUCLEOTIDE SEQUENCE [LARGE SCALE GENOMIC DNA]</scope>
    <source>
        <strain evidence="1 2">HNA06</strain>
    </source>
</reference>
<dbReference type="Proteomes" id="UP000540079">
    <property type="component" value="Unassembled WGS sequence"/>
</dbReference>
<comment type="caution">
    <text evidence="1">The sequence shown here is derived from an EMBL/GenBank/DDBJ whole genome shotgun (WGS) entry which is preliminary data.</text>
</comment>
<accession>A0A849CI27</accession>
<proteinExistence type="predicted"/>
<gene>
    <name evidence="1" type="ORF">C2800_04725</name>
</gene>
<protein>
    <submittedName>
        <fullName evidence="1">Uncharacterized protein</fullName>
    </submittedName>
</protein>
<organism evidence="1 2">
    <name type="scientific">Pasteurella multocida</name>
    <dbReference type="NCBI Taxonomy" id="747"/>
    <lineage>
        <taxon>Bacteria</taxon>
        <taxon>Pseudomonadati</taxon>
        <taxon>Pseudomonadota</taxon>
        <taxon>Gammaproteobacteria</taxon>
        <taxon>Pasteurellales</taxon>
        <taxon>Pasteurellaceae</taxon>
        <taxon>Pasteurella</taxon>
    </lineage>
</organism>
<evidence type="ECO:0000313" key="2">
    <source>
        <dbReference type="Proteomes" id="UP000540079"/>
    </source>
</evidence>
<name>A0A849CI27_PASMD</name>
<dbReference type="AlphaFoldDB" id="A0A849CI27"/>
<evidence type="ECO:0000313" key="1">
    <source>
        <dbReference type="EMBL" id="NNI78727.1"/>
    </source>
</evidence>
<dbReference type="EMBL" id="PPVL01000003">
    <property type="protein sequence ID" value="NNI78727.1"/>
    <property type="molecule type" value="Genomic_DNA"/>
</dbReference>
<sequence length="69" mass="7875">MTALTLALVFSRVLFHFLKLKHPSQMRTVFMLQMSAAVKKAISLSIVKKRVNIIMIIYAVKKDLSLIDI</sequence>